<dbReference type="Gene3D" id="3.30.565.10">
    <property type="entry name" value="Histidine kinase-like ATPase, C-terminal domain"/>
    <property type="match status" value="1"/>
</dbReference>
<feature type="domain" description="Histidine kinase/HSP90-like ATPase" evidence="2">
    <location>
        <begin position="31"/>
        <end position="118"/>
    </location>
</feature>
<evidence type="ECO:0000256" key="1">
    <source>
        <dbReference type="SAM" id="MobiDB-lite"/>
    </source>
</evidence>
<gene>
    <name evidence="3" type="ORF">FNF29_02842</name>
</gene>
<name>A0A5A8CL59_CAFRO</name>
<dbReference type="InterPro" id="IPR036890">
    <property type="entry name" value="HATPase_C_sf"/>
</dbReference>
<dbReference type="Pfam" id="PF02518">
    <property type="entry name" value="HATPase_c"/>
    <property type="match status" value="1"/>
</dbReference>
<accession>A0A5A8CL59</accession>
<dbReference type="AlphaFoldDB" id="A0A5A8CL59"/>
<reference evidence="3 4" key="1">
    <citation type="submission" date="2019-07" db="EMBL/GenBank/DDBJ databases">
        <title>Genomes of Cafeteria roenbergensis.</title>
        <authorList>
            <person name="Fischer M.G."/>
            <person name="Hackl T."/>
            <person name="Roman M."/>
        </authorList>
    </citation>
    <scope>NUCLEOTIDE SEQUENCE [LARGE SCALE GENOMIC DNA]</scope>
    <source>
        <strain evidence="3 4">BVI</strain>
    </source>
</reference>
<dbReference type="InterPro" id="IPR003594">
    <property type="entry name" value="HATPase_dom"/>
</dbReference>
<evidence type="ECO:0000313" key="3">
    <source>
        <dbReference type="EMBL" id="KAA0153853.1"/>
    </source>
</evidence>
<sequence length="632" mass="64022">MAATGDAASVSFLASHLHLLGFDTADANRGTFQAILELVDNASDACHGVPGSGVLVQVRQAGLSAVQVTVTDTGRGMAVEEAASLSSSVFLSSKRDVGNRIGTYGVGLKGVVLFSLMGSGGTEPSRRPPPSPRTCGAFGELLVASVAQNGGSAVRLRVVASRPEGAATGVSLSVTSSSSAASIGASSRTVVSVLLPTRGLSGLILLVSRYCAARALVARSHVTEVQVFDEAGELLFASRLDRTTGLDASDGCMPLDVAAVAQALRVSDIEVCSSRAAVIASAPAAAGGIAPPASAPAHTASGPLSLSPAVPVDASAAGAVRVHAAVVLQFVTRQAGVPAGHRLAADPPARASSVGPRVRTSLFRAVNGAPLRGAAAECCIARTIRAGSWAPWGLGPAGPSAPVKQADPDAFEAPIVELEPVSVSPAAPSTAEAAVASFSSEGPRELELPPGAHSFQRRVDSHLAAIRILVHVSGPIGVAAPGRPGLDRTGTLRFHSFRKRSLVPHPRLSRRVRDAVGGAMAVAAARFPALLRSAAHRSESNIFGGLLPSLAASIGGIAARMGPRNLAAVARALRLDADEATLRDVKEELADRVARAAETTVQEAGAARRSDAPPPKRSATAELAAAWGAKSL</sequence>
<dbReference type="Proteomes" id="UP000323011">
    <property type="component" value="Unassembled WGS sequence"/>
</dbReference>
<organism evidence="3 4">
    <name type="scientific">Cafeteria roenbergensis</name>
    <name type="common">Marine flagellate</name>
    <dbReference type="NCBI Taxonomy" id="33653"/>
    <lineage>
        <taxon>Eukaryota</taxon>
        <taxon>Sar</taxon>
        <taxon>Stramenopiles</taxon>
        <taxon>Bigyra</taxon>
        <taxon>Opalozoa</taxon>
        <taxon>Bicosoecida</taxon>
        <taxon>Cafeteriaceae</taxon>
        <taxon>Cafeteria</taxon>
    </lineage>
</organism>
<feature type="region of interest" description="Disordered" evidence="1">
    <location>
        <begin position="598"/>
        <end position="632"/>
    </location>
</feature>
<dbReference type="EMBL" id="VLTN01000014">
    <property type="protein sequence ID" value="KAA0153853.1"/>
    <property type="molecule type" value="Genomic_DNA"/>
</dbReference>
<dbReference type="SUPFAM" id="SSF55874">
    <property type="entry name" value="ATPase domain of HSP90 chaperone/DNA topoisomerase II/histidine kinase"/>
    <property type="match status" value="1"/>
</dbReference>
<comment type="caution">
    <text evidence="3">The sequence shown here is derived from an EMBL/GenBank/DDBJ whole genome shotgun (WGS) entry which is preliminary data.</text>
</comment>
<proteinExistence type="predicted"/>
<evidence type="ECO:0000259" key="2">
    <source>
        <dbReference type="Pfam" id="PF02518"/>
    </source>
</evidence>
<protein>
    <recommendedName>
        <fullName evidence="2">Histidine kinase/HSP90-like ATPase domain-containing protein</fullName>
    </recommendedName>
</protein>
<keyword evidence="4" id="KW-1185">Reference proteome</keyword>
<evidence type="ECO:0000313" key="4">
    <source>
        <dbReference type="Proteomes" id="UP000323011"/>
    </source>
</evidence>